<keyword evidence="3" id="KW-0547">Nucleotide-binding</keyword>
<feature type="compositionally biased region" description="Low complexity" evidence="6">
    <location>
        <begin position="314"/>
        <end position="337"/>
    </location>
</feature>
<protein>
    <recommendedName>
        <fullName evidence="7">Protein kinase domain-containing protein</fullName>
    </recommendedName>
</protein>
<evidence type="ECO:0000256" key="1">
    <source>
        <dbReference type="ARBA" id="ARBA00022527"/>
    </source>
</evidence>
<feature type="compositionally biased region" description="Low complexity" evidence="6">
    <location>
        <begin position="44"/>
        <end position="63"/>
    </location>
</feature>
<keyword evidence="4" id="KW-0418">Kinase</keyword>
<dbReference type="InterPro" id="IPR008271">
    <property type="entry name" value="Ser/Thr_kinase_AS"/>
</dbReference>
<evidence type="ECO:0000256" key="3">
    <source>
        <dbReference type="ARBA" id="ARBA00022741"/>
    </source>
</evidence>
<dbReference type="Proteomes" id="UP000650467">
    <property type="component" value="Unassembled WGS sequence"/>
</dbReference>
<dbReference type="InterPro" id="IPR011009">
    <property type="entry name" value="Kinase-like_dom_sf"/>
</dbReference>
<keyword evidence="5" id="KW-0067">ATP-binding</keyword>
<feature type="compositionally biased region" description="Low complexity" evidence="6">
    <location>
        <begin position="274"/>
        <end position="286"/>
    </location>
</feature>
<feature type="compositionally biased region" description="Low complexity" evidence="6">
    <location>
        <begin position="294"/>
        <end position="304"/>
    </location>
</feature>
<dbReference type="PROSITE" id="PS50011">
    <property type="entry name" value="PROTEIN_KINASE_DOM"/>
    <property type="match status" value="1"/>
</dbReference>
<feature type="compositionally biased region" description="Low complexity" evidence="6">
    <location>
        <begin position="345"/>
        <end position="358"/>
    </location>
</feature>
<dbReference type="GO" id="GO:0004674">
    <property type="term" value="F:protein serine/threonine kinase activity"/>
    <property type="evidence" value="ECO:0007669"/>
    <property type="project" value="UniProtKB-KW"/>
</dbReference>
<dbReference type="SUPFAM" id="SSF56112">
    <property type="entry name" value="Protein kinase-like (PK-like)"/>
    <property type="match status" value="1"/>
</dbReference>
<evidence type="ECO:0000259" key="7">
    <source>
        <dbReference type="PROSITE" id="PS50011"/>
    </source>
</evidence>
<feature type="compositionally biased region" description="Low complexity" evidence="6">
    <location>
        <begin position="200"/>
        <end position="228"/>
    </location>
</feature>
<sequence>MSFFARCISGSSLKGMVDQDEDLNTTSSTTTPNDTAHGGSKFGSLSWKRLSTRSSRSSLNSPKKPGRVSTPPPSLASSGVDGGATVPRPSMEPVMERTGSALTDLEAVKFLIEDWSHKHWRPATPQDQQCFDRIDQRDIKPLVALGEGAYGSVNLCRIPVSRLPCGATAAAARTASATGHAVPRHAMSQRELATSSVPLGPSAPSNAPSNRSSASGSGQQQHQAVAAAGGPGAAPPQRPHHQRAASSGAVFGQRSRTTSLNGGTMEEVPEVAEEPGAAGEAEAAEAWGGGGAAAPGAQPPVAEGSAGSTVAEEAAGSSPATLSSSSAASGSSSGPGARTAELDPGARSASGGAGSAAGAEASASEEACGAQLASASSVNDPQLIVAVKRVPLGWNQERELMQLHRCQQCPFIVRLFGFVEDGDEHCSYVMEWAEGGDLAGMLMSLKDRRGANKQRLLMSEASARYYMGCLLLALEFLHNNGLLHRDIKPSNLLLTSDGTAKLADLGFTVALDANGRTVGCCGTTGYIAPEVYAYGSSKTRSNYGIPADVWSAAATLYQVLTGSVVTDRPEEVLKKGWRPPTHPRFSPQLQDLLNRMLAAKPSSRPQSVASVMRHAWFAGFDWAALREGRMTAPYVPRERRHTRPEPPAGTAAPAGPSGPGAAAGAPAATGAAAAGAAGNGGAAGFARHSGGAGMSASSSGGPPPASPGGQRLATVLERTGGADGSNRGGGGDVAAGPGGEEIEVHRSSVQRSALSLRDEASVHRGREGLVRDGSSFDTALDTVPTAEAEAAAAHSMAVAALAGAGATDNVGNGGLQHGHGRVHGHVRFAMGVAECA</sequence>
<feature type="compositionally biased region" description="Gly residues" evidence="6">
    <location>
        <begin position="721"/>
        <end position="739"/>
    </location>
</feature>
<feature type="region of interest" description="Disordered" evidence="6">
    <location>
        <begin position="633"/>
        <end position="666"/>
    </location>
</feature>
<dbReference type="Pfam" id="PF00069">
    <property type="entry name" value="Pkinase"/>
    <property type="match status" value="1"/>
</dbReference>
<dbReference type="OrthoDB" id="4062651at2759"/>
<keyword evidence="2" id="KW-0808">Transferase</keyword>
<name>A0A835T4U8_CHLIN</name>
<dbReference type="PROSITE" id="PS00108">
    <property type="entry name" value="PROTEIN_KINASE_ST"/>
    <property type="match status" value="1"/>
</dbReference>
<feature type="region of interest" description="Disordered" evidence="6">
    <location>
        <begin position="17"/>
        <end position="97"/>
    </location>
</feature>
<feature type="region of interest" description="Disordered" evidence="6">
    <location>
        <begin position="687"/>
        <end position="771"/>
    </location>
</feature>
<accession>A0A835T4U8</accession>
<feature type="compositionally biased region" description="Low complexity" evidence="6">
    <location>
        <begin position="648"/>
        <end position="666"/>
    </location>
</feature>
<comment type="caution">
    <text evidence="8">The sequence shown here is derived from an EMBL/GenBank/DDBJ whole genome shotgun (WGS) entry which is preliminary data.</text>
</comment>
<feature type="domain" description="Protein kinase" evidence="7">
    <location>
        <begin position="342"/>
        <end position="617"/>
    </location>
</feature>
<dbReference type="EMBL" id="JAEHOC010000011">
    <property type="protein sequence ID" value="KAG2437416.1"/>
    <property type="molecule type" value="Genomic_DNA"/>
</dbReference>
<dbReference type="SMART" id="SM00220">
    <property type="entry name" value="S_TKc"/>
    <property type="match status" value="1"/>
</dbReference>
<dbReference type="InterPro" id="IPR000719">
    <property type="entry name" value="Prot_kinase_dom"/>
</dbReference>
<keyword evidence="9" id="KW-1185">Reference proteome</keyword>
<dbReference type="GO" id="GO:0005524">
    <property type="term" value="F:ATP binding"/>
    <property type="evidence" value="ECO:0007669"/>
    <property type="project" value="UniProtKB-KW"/>
</dbReference>
<dbReference type="Gene3D" id="1.10.510.10">
    <property type="entry name" value="Transferase(Phosphotransferase) domain 1"/>
    <property type="match status" value="1"/>
</dbReference>
<evidence type="ECO:0000256" key="5">
    <source>
        <dbReference type="ARBA" id="ARBA00022840"/>
    </source>
</evidence>
<reference evidence="8" key="1">
    <citation type="journal article" date="2020" name="bioRxiv">
        <title>Comparative genomics of Chlamydomonas.</title>
        <authorList>
            <person name="Craig R.J."/>
            <person name="Hasan A.R."/>
            <person name="Ness R.W."/>
            <person name="Keightley P.D."/>
        </authorList>
    </citation>
    <scope>NUCLEOTIDE SEQUENCE</scope>
    <source>
        <strain evidence="8">SAG 7.73</strain>
    </source>
</reference>
<dbReference type="PANTHER" id="PTHR24353">
    <property type="entry name" value="CYCLIC NUCLEOTIDE-DEPENDENT PROTEIN KINASE"/>
    <property type="match status" value="1"/>
</dbReference>
<proteinExistence type="predicted"/>
<dbReference type="AlphaFoldDB" id="A0A835T4U8"/>
<evidence type="ECO:0000256" key="6">
    <source>
        <dbReference type="SAM" id="MobiDB-lite"/>
    </source>
</evidence>
<organism evidence="8 9">
    <name type="scientific">Chlamydomonas incerta</name>
    <dbReference type="NCBI Taxonomy" id="51695"/>
    <lineage>
        <taxon>Eukaryota</taxon>
        <taxon>Viridiplantae</taxon>
        <taxon>Chlorophyta</taxon>
        <taxon>core chlorophytes</taxon>
        <taxon>Chlorophyceae</taxon>
        <taxon>CS clade</taxon>
        <taxon>Chlamydomonadales</taxon>
        <taxon>Chlamydomonadaceae</taxon>
        <taxon>Chlamydomonas</taxon>
    </lineage>
</organism>
<feature type="region of interest" description="Disordered" evidence="6">
    <location>
        <begin position="177"/>
        <end position="358"/>
    </location>
</feature>
<evidence type="ECO:0000313" key="8">
    <source>
        <dbReference type="EMBL" id="KAG2437416.1"/>
    </source>
</evidence>
<evidence type="ECO:0000256" key="2">
    <source>
        <dbReference type="ARBA" id="ARBA00022679"/>
    </source>
</evidence>
<feature type="compositionally biased region" description="Basic and acidic residues" evidence="6">
    <location>
        <begin position="756"/>
        <end position="770"/>
    </location>
</feature>
<keyword evidence="1" id="KW-0723">Serine/threonine-protein kinase</keyword>
<evidence type="ECO:0000313" key="9">
    <source>
        <dbReference type="Proteomes" id="UP000650467"/>
    </source>
</evidence>
<gene>
    <name evidence="8" type="ORF">HXX76_006068</name>
</gene>
<dbReference type="PANTHER" id="PTHR24353:SF147">
    <property type="entry name" value="CGMP-DEPENDENT SERINE_THREONIN PROTEIN KINASE-RELATED"/>
    <property type="match status" value="1"/>
</dbReference>
<evidence type="ECO:0000256" key="4">
    <source>
        <dbReference type="ARBA" id="ARBA00022777"/>
    </source>
</evidence>